<reference evidence="1 2" key="1">
    <citation type="journal article" date="2018" name="Sci. Rep.">
        <title>Genomic signatures of local adaptation to the degree of environmental predictability in rotifers.</title>
        <authorList>
            <person name="Franch-Gras L."/>
            <person name="Hahn C."/>
            <person name="Garcia-Roger E.M."/>
            <person name="Carmona M.J."/>
            <person name="Serra M."/>
            <person name="Gomez A."/>
        </authorList>
    </citation>
    <scope>NUCLEOTIDE SEQUENCE [LARGE SCALE GENOMIC DNA]</scope>
    <source>
        <strain evidence="1">HYR1</strain>
    </source>
</reference>
<protein>
    <submittedName>
        <fullName evidence="1">Uncharacterized protein</fullName>
    </submittedName>
</protein>
<name>A0A3M7S5A0_BRAPC</name>
<dbReference type="AlphaFoldDB" id="A0A3M7S5A0"/>
<evidence type="ECO:0000313" key="2">
    <source>
        <dbReference type="Proteomes" id="UP000276133"/>
    </source>
</evidence>
<dbReference type="EMBL" id="REGN01002004">
    <property type="protein sequence ID" value="RNA31004.1"/>
    <property type="molecule type" value="Genomic_DNA"/>
</dbReference>
<dbReference type="Proteomes" id="UP000276133">
    <property type="component" value="Unassembled WGS sequence"/>
</dbReference>
<keyword evidence="2" id="KW-1185">Reference proteome</keyword>
<evidence type="ECO:0000313" key="1">
    <source>
        <dbReference type="EMBL" id="RNA31004.1"/>
    </source>
</evidence>
<sequence>MASSSPFRKKLGILKSTDSKSGIYVNLPYFTLAKNGRIFVNFEFLLLFLSKRKRNKNRDKKMEIGQTASPLVKSVLKLYKGDFI</sequence>
<accession>A0A3M7S5A0</accession>
<proteinExistence type="predicted"/>
<comment type="caution">
    <text evidence="1">The sequence shown here is derived from an EMBL/GenBank/DDBJ whole genome shotgun (WGS) entry which is preliminary data.</text>
</comment>
<gene>
    <name evidence="1" type="ORF">BpHYR1_036114</name>
</gene>
<organism evidence="1 2">
    <name type="scientific">Brachionus plicatilis</name>
    <name type="common">Marine rotifer</name>
    <name type="synonym">Brachionus muelleri</name>
    <dbReference type="NCBI Taxonomy" id="10195"/>
    <lineage>
        <taxon>Eukaryota</taxon>
        <taxon>Metazoa</taxon>
        <taxon>Spiralia</taxon>
        <taxon>Gnathifera</taxon>
        <taxon>Rotifera</taxon>
        <taxon>Eurotatoria</taxon>
        <taxon>Monogononta</taxon>
        <taxon>Pseudotrocha</taxon>
        <taxon>Ploima</taxon>
        <taxon>Brachionidae</taxon>
        <taxon>Brachionus</taxon>
    </lineage>
</organism>